<evidence type="ECO:0000313" key="2">
    <source>
        <dbReference type="Proteomes" id="UP000196239"/>
    </source>
</evidence>
<evidence type="ECO:0000313" key="1">
    <source>
        <dbReference type="EMBL" id="CUR52037.1"/>
    </source>
</evidence>
<protein>
    <submittedName>
        <fullName evidence="1">Uncharacterized protein</fullName>
    </submittedName>
</protein>
<dbReference type="Proteomes" id="UP000196239">
    <property type="component" value="Chromosome 1"/>
</dbReference>
<dbReference type="KEGG" id="ndv:NDEV_1272"/>
<dbReference type="EMBL" id="LN890280">
    <property type="protein sequence ID" value="CUR52037.1"/>
    <property type="molecule type" value="Genomic_DNA"/>
</dbReference>
<dbReference type="AlphaFoldDB" id="A0A128A3Z4"/>
<gene>
    <name evidence="1" type="ORF">NDEV_1272</name>
</gene>
<proteinExistence type="predicted"/>
<organism evidence="1 2">
    <name type="scientific">Nitrosotalea devaniterrae</name>
    <dbReference type="NCBI Taxonomy" id="1078905"/>
    <lineage>
        <taxon>Archaea</taxon>
        <taxon>Nitrososphaerota</taxon>
        <taxon>Nitrososphaeria</taxon>
        <taxon>Nitrosotaleales</taxon>
        <taxon>Nitrosotaleaceae</taxon>
        <taxon>Nitrosotalea</taxon>
    </lineage>
</organism>
<reference evidence="2" key="1">
    <citation type="submission" date="2015-10" db="EMBL/GenBank/DDBJ databases">
        <authorList>
            <person name="Lehtovirta-Morley L.E."/>
            <person name="Vieille C."/>
        </authorList>
    </citation>
    <scope>NUCLEOTIDE SEQUENCE [LARGE SCALE GENOMIC DNA]</scope>
</reference>
<accession>A0A128A3Z4</accession>
<keyword evidence="2" id="KW-1185">Reference proteome</keyword>
<name>A0A128A3Z4_9ARCH</name>
<sequence length="96" mass="11397">MIMAEKPNTTAHHPAMVDWYVRIKRNDAAEMPNVTKDITNIELIFNFHSFDLTARFSNFYWKKDLMTLVNNLSHLGCYTIDHQNSNRMMLVWQSFD</sequence>